<proteinExistence type="predicted"/>
<comment type="caution">
    <text evidence="2">The sequence shown here is derived from an EMBL/GenBank/DDBJ whole genome shotgun (WGS) entry which is preliminary data.</text>
</comment>
<accession>A0ABU7RI81</accession>
<keyword evidence="3" id="KW-1185">Reference proteome</keyword>
<dbReference type="PANTHER" id="PTHR23150:SF19">
    <property type="entry name" value="FORMYLGLYCINE-GENERATING ENZYME"/>
    <property type="match status" value="1"/>
</dbReference>
<dbReference type="Gene3D" id="3.90.1580.10">
    <property type="entry name" value="paralog of FGE (formylglycine-generating enzyme)"/>
    <property type="match status" value="1"/>
</dbReference>
<dbReference type="RefSeq" id="WP_330975107.1">
    <property type="nucleotide sequence ID" value="NZ_JAZGLY010000005.1"/>
</dbReference>
<evidence type="ECO:0000313" key="2">
    <source>
        <dbReference type="EMBL" id="MEE6187700.1"/>
    </source>
</evidence>
<organism evidence="2 3">
    <name type="scientific">Niabella digestorum</name>
    <dbReference type="NCBI Taxonomy" id="3117701"/>
    <lineage>
        <taxon>Bacteria</taxon>
        <taxon>Pseudomonadati</taxon>
        <taxon>Bacteroidota</taxon>
        <taxon>Chitinophagia</taxon>
        <taxon>Chitinophagales</taxon>
        <taxon>Chitinophagaceae</taxon>
        <taxon>Niabella</taxon>
    </lineage>
</organism>
<name>A0ABU7RI81_9BACT</name>
<dbReference type="InterPro" id="IPR016187">
    <property type="entry name" value="CTDL_fold"/>
</dbReference>
<dbReference type="InterPro" id="IPR051043">
    <property type="entry name" value="Sulfatase_Mod_Factor_Kinase"/>
</dbReference>
<dbReference type="Pfam" id="PF03781">
    <property type="entry name" value="FGE-sulfatase"/>
    <property type="match status" value="1"/>
</dbReference>
<sequence length="403" mass="46311">MRFISCFVITFLLISNSVYAQKSLRLKKLVAKKSAISSTIPLSVVEIPTGTFIMGDENDTSSVTKKERVKPVLISGFYISQTEITNAQYREFVHWVRDSIAARILGGEYIKINGSDTAVNWKLASKINYNNPQIIEILGDFFIDPSRSVDNKRSIDPKRLVYLMHGFNYLEAAKKENRDRNPTEFIYKYEIPIYPDTLCWLRDFGYSNNEHMAVNYFSSPKYQNFPVVGVSWNQANAFCDWITKQKIYPYQIKNKLSQGGRCRLPTEAEWLYAASLDERTAQANAKAAKKKKDTSEEQPARIFPVNVYEGQKGNIGLYNMTDNVSEWVLTSYYEGGENFQNRFNPDIQIGTPTTQSRFQRRKVIRGGSWKDTPSMQTTSNRSYDDMDATHSYLGFRVVLNMPQ</sequence>
<dbReference type="PANTHER" id="PTHR23150">
    <property type="entry name" value="SULFATASE MODIFYING FACTOR 1, 2"/>
    <property type="match status" value="1"/>
</dbReference>
<evidence type="ECO:0000259" key="1">
    <source>
        <dbReference type="Pfam" id="PF03781"/>
    </source>
</evidence>
<dbReference type="InterPro" id="IPR042095">
    <property type="entry name" value="SUMF_sf"/>
</dbReference>
<gene>
    <name evidence="2" type="ORF">V2H41_10495</name>
</gene>
<reference evidence="2 3" key="1">
    <citation type="submission" date="2024-01" db="EMBL/GenBank/DDBJ databases">
        <title>Niabella digestum sp. nov., isolated from waste digestion system.</title>
        <authorList>
            <person name="Zhang L."/>
        </authorList>
    </citation>
    <scope>NUCLEOTIDE SEQUENCE [LARGE SCALE GENOMIC DNA]</scope>
    <source>
        <strain evidence="2 3">A18</strain>
    </source>
</reference>
<feature type="domain" description="Sulfatase-modifying factor enzyme-like" evidence="1">
    <location>
        <begin position="44"/>
        <end position="398"/>
    </location>
</feature>
<protein>
    <submittedName>
        <fullName evidence="2">SUMF1/EgtB/PvdO family nonheme iron enzyme</fullName>
    </submittedName>
</protein>
<dbReference type="InterPro" id="IPR005532">
    <property type="entry name" value="SUMF_dom"/>
</dbReference>
<dbReference type="Proteomes" id="UP001357452">
    <property type="component" value="Unassembled WGS sequence"/>
</dbReference>
<dbReference type="SUPFAM" id="SSF56436">
    <property type="entry name" value="C-type lectin-like"/>
    <property type="match status" value="1"/>
</dbReference>
<evidence type="ECO:0000313" key="3">
    <source>
        <dbReference type="Proteomes" id="UP001357452"/>
    </source>
</evidence>
<dbReference type="EMBL" id="JAZGLY010000005">
    <property type="protein sequence ID" value="MEE6187700.1"/>
    <property type="molecule type" value="Genomic_DNA"/>
</dbReference>